<evidence type="ECO:0000256" key="1">
    <source>
        <dbReference type="SAM" id="Phobius"/>
    </source>
</evidence>
<accession>A0A319EDE1</accession>
<keyword evidence="1" id="KW-0812">Transmembrane</keyword>
<evidence type="ECO:0000313" key="3">
    <source>
        <dbReference type="Proteomes" id="UP000248423"/>
    </source>
</evidence>
<sequence length="85" mass="9329">MTTFLDPRTILWYHLIINAALVVIVVVWLYGQLGRVVLISITLRIRGGGSSPCNNPDSITLVKRAGTEGYGVVTMNIAKSSKRDQ</sequence>
<reference evidence="2 3" key="1">
    <citation type="submission" date="2018-02" db="EMBL/GenBank/DDBJ databases">
        <title>The genomes of Aspergillus section Nigri reveals drivers in fungal speciation.</title>
        <authorList>
            <consortium name="DOE Joint Genome Institute"/>
            <person name="Vesth T.C."/>
            <person name="Nybo J."/>
            <person name="Theobald S."/>
            <person name="Brandl J."/>
            <person name="Frisvad J.C."/>
            <person name="Nielsen K.F."/>
            <person name="Lyhne E.K."/>
            <person name="Kogle M.E."/>
            <person name="Kuo A."/>
            <person name="Riley R."/>
            <person name="Clum A."/>
            <person name="Nolan M."/>
            <person name="Lipzen A."/>
            <person name="Salamov A."/>
            <person name="Henrissat B."/>
            <person name="Wiebenga A."/>
            <person name="De vries R.P."/>
            <person name="Grigoriev I.V."/>
            <person name="Mortensen U.H."/>
            <person name="Andersen M.R."/>
            <person name="Baker S.E."/>
        </authorList>
    </citation>
    <scope>NUCLEOTIDE SEQUENCE [LARGE SCALE GENOMIC DNA]</scope>
    <source>
        <strain evidence="2 3">CBS 121057</strain>
    </source>
</reference>
<gene>
    <name evidence="2" type="ORF">BO78DRAFT_77355</name>
</gene>
<organism evidence="2 3">
    <name type="scientific">Aspergillus sclerotiicarbonarius (strain CBS 121057 / IBT 28362)</name>
    <dbReference type="NCBI Taxonomy" id="1448318"/>
    <lineage>
        <taxon>Eukaryota</taxon>
        <taxon>Fungi</taxon>
        <taxon>Dikarya</taxon>
        <taxon>Ascomycota</taxon>
        <taxon>Pezizomycotina</taxon>
        <taxon>Eurotiomycetes</taxon>
        <taxon>Eurotiomycetidae</taxon>
        <taxon>Eurotiales</taxon>
        <taxon>Aspergillaceae</taxon>
        <taxon>Aspergillus</taxon>
        <taxon>Aspergillus subgen. Circumdati</taxon>
    </lineage>
</organism>
<keyword evidence="3" id="KW-1185">Reference proteome</keyword>
<proteinExistence type="predicted"/>
<evidence type="ECO:0000313" key="2">
    <source>
        <dbReference type="EMBL" id="PYI08202.1"/>
    </source>
</evidence>
<dbReference type="Proteomes" id="UP000248423">
    <property type="component" value="Unassembled WGS sequence"/>
</dbReference>
<keyword evidence="1" id="KW-0472">Membrane</keyword>
<keyword evidence="1" id="KW-1133">Transmembrane helix</keyword>
<dbReference type="EMBL" id="KZ826336">
    <property type="protein sequence ID" value="PYI08202.1"/>
    <property type="molecule type" value="Genomic_DNA"/>
</dbReference>
<name>A0A319EDE1_ASPSB</name>
<dbReference type="AlphaFoldDB" id="A0A319EDE1"/>
<protein>
    <submittedName>
        <fullName evidence="2">Uncharacterized protein</fullName>
    </submittedName>
</protein>
<dbReference type="VEuPathDB" id="FungiDB:BO78DRAFT_77355"/>
<feature type="transmembrane region" description="Helical" evidence="1">
    <location>
        <begin position="12"/>
        <end position="31"/>
    </location>
</feature>